<protein>
    <recommendedName>
        <fullName evidence="3">DUF3052 domain-containing protein</fullName>
    </recommendedName>
</protein>
<dbReference type="RefSeq" id="WP_142529099.1">
    <property type="nucleotide sequence ID" value="NZ_CBCSJO010000007.1"/>
</dbReference>
<evidence type="ECO:0000313" key="2">
    <source>
        <dbReference type="Proteomes" id="UP000320300"/>
    </source>
</evidence>
<accession>A0A521EA22</accession>
<name>A0A521EA22_9SPHI</name>
<evidence type="ECO:0000313" key="1">
    <source>
        <dbReference type="EMBL" id="SMO80798.1"/>
    </source>
</evidence>
<sequence>MKTALHKFKFRDTATVLNAPEVFQSDISELGYKTAFTPGLPNENTLVFLYSKKELLEFLENQLSRILPDSILWFAYQKGTSKIKTDLNRDLIRETAEQYGIKTVTAISIDDTWSALRFRPLENIGK</sequence>
<keyword evidence="2" id="KW-1185">Reference proteome</keyword>
<proteinExistence type="predicted"/>
<organism evidence="1 2">
    <name type="scientific">Pedobacter westerhofensis</name>
    <dbReference type="NCBI Taxonomy" id="425512"/>
    <lineage>
        <taxon>Bacteria</taxon>
        <taxon>Pseudomonadati</taxon>
        <taxon>Bacteroidota</taxon>
        <taxon>Sphingobacteriia</taxon>
        <taxon>Sphingobacteriales</taxon>
        <taxon>Sphingobacteriaceae</taxon>
        <taxon>Pedobacter</taxon>
    </lineage>
</organism>
<dbReference type="AlphaFoldDB" id="A0A521EA22"/>
<dbReference type="OrthoDB" id="9800461at2"/>
<dbReference type="Proteomes" id="UP000320300">
    <property type="component" value="Unassembled WGS sequence"/>
</dbReference>
<dbReference type="EMBL" id="FXTN01000007">
    <property type="protein sequence ID" value="SMO80798.1"/>
    <property type="molecule type" value="Genomic_DNA"/>
</dbReference>
<gene>
    <name evidence="1" type="ORF">SAMN06265348_107292</name>
</gene>
<evidence type="ECO:0008006" key="3">
    <source>
        <dbReference type="Google" id="ProtNLM"/>
    </source>
</evidence>
<reference evidence="1 2" key="1">
    <citation type="submission" date="2017-05" db="EMBL/GenBank/DDBJ databases">
        <authorList>
            <person name="Varghese N."/>
            <person name="Submissions S."/>
        </authorList>
    </citation>
    <scope>NUCLEOTIDE SEQUENCE [LARGE SCALE GENOMIC DNA]</scope>
    <source>
        <strain evidence="1 2">DSM 19036</strain>
    </source>
</reference>